<dbReference type="InterPro" id="IPR000873">
    <property type="entry name" value="AMP-dep_synth/lig_dom"/>
</dbReference>
<protein>
    <submittedName>
        <fullName evidence="4">Acetyl-CoA synthetase-like protein</fullName>
    </submittedName>
</protein>
<dbReference type="PANTHER" id="PTHR43272">
    <property type="entry name" value="LONG-CHAIN-FATTY-ACID--COA LIGASE"/>
    <property type="match status" value="1"/>
</dbReference>
<evidence type="ECO:0000313" key="5">
    <source>
        <dbReference type="Proteomes" id="UP000070444"/>
    </source>
</evidence>
<reference evidence="4 5" key="1">
    <citation type="journal article" date="2015" name="Genome Biol. Evol.">
        <title>Phylogenomic analyses indicate that early fungi evolved digesting cell walls of algal ancestors of land plants.</title>
        <authorList>
            <person name="Chang Y."/>
            <person name="Wang S."/>
            <person name="Sekimoto S."/>
            <person name="Aerts A.L."/>
            <person name="Choi C."/>
            <person name="Clum A."/>
            <person name="LaButti K.M."/>
            <person name="Lindquist E.A."/>
            <person name="Yee Ngan C."/>
            <person name="Ohm R.A."/>
            <person name="Salamov A.A."/>
            <person name="Grigoriev I.V."/>
            <person name="Spatafora J.W."/>
            <person name="Berbee M.L."/>
        </authorList>
    </citation>
    <scope>NUCLEOTIDE SEQUENCE [LARGE SCALE GENOMIC DNA]</scope>
    <source>
        <strain evidence="4 5">NRRL 28638</strain>
    </source>
</reference>
<proteinExistence type="predicted"/>
<dbReference type="STRING" id="796925.A0A137NXT4"/>
<dbReference type="GO" id="GO:0004467">
    <property type="term" value="F:long-chain fatty acid-CoA ligase activity"/>
    <property type="evidence" value="ECO:0007669"/>
    <property type="project" value="TreeGrafter"/>
</dbReference>
<dbReference type="OMA" id="NRGELCV"/>
<feature type="domain" description="AMP-dependent synthetase/ligase" evidence="3">
    <location>
        <begin position="285"/>
        <end position="493"/>
    </location>
</feature>
<dbReference type="Proteomes" id="UP000070444">
    <property type="component" value="Unassembled WGS sequence"/>
</dbReference>
<evidence type="ECO:0000313" key="4">
    <source>
        <dbReference type="EMBL" id="KXN67502.1"/>
    </source>
</evidence>
<dbReference type="InterPro" id="IPR042099">
    <property type="entry name" value="ANL_N_sf"/>
</dbReference>
<accession>A0A137NXT4</accession>
<dbReference type="GO" id="GO:0005524">
    <property type="term" value="F:ATP binding"/>
    <property type="evidence" value="ECO:0007669"/>
    <property type="project" value="UniProtKB-KW"/>
</dbReference>
<dbReference type="Pfam" id="PF00501">
    <property type="entry name" value="AMP-binding"/>
    <property type="match status" value="2"/>
</dbReference>
<name>A0A137NXT4_CONC2</name>
<dbReference type="PANTHER" id="PTHR43272:SF33">
    <property type="entry name" value="AMP-BINDING DOMAIN-CONTAINING PROTEIN-RELATED"/>
    <property type="match status" value="1"/>
</dbReference>
<dbReference type="OrthoDB" id="1700726at2759"/>
<evidence type="ECO:0000256" key="2">
    <source>
        <dbReference type="ARBA" id="ARBA00022840"/>
    </source>
</evidence>
<feature type="domain" description="AMP-dependent synthetase/ligase" evidence="3">
    <location>
        <begin position="135"/>
        <end position="280"/>
    </location>
</feature>
<keyword evidence="2" id="KW-0067">ATP-binding</keyword>
<gene>
    <name evidence="4" type="ORF">CONCODRAFT_10413</name>
</gene>
<dbReference type="PROSITE" id="PS00455">
    <property type="entry name" value="AMP_BINDING"/>
    <property type="match status" value="1"/>
</dbReference>
<evidence type="ECO:0000256" key="1">
    <source>
        <dbReference type="ARBA" id="ARBA00022741"/>
    </source>
</evidence>
<dbReference type="GO" id="GO:0005783">
    <property type="term" value="C:endoplasmic reticulum"/>
    <property type="evidence" value="ECO:0007669"/>
    <property type="project" value="TreeGrafter"/>
</dbReference>
<dbReference type="Gene3D" id="3.40.50.12780">
    <property type="entry name" value="N-terminal domain of ligase-like"/>
    <property type="match status" value="2"/>
</dbReference>
<sequence length="672" mass="76065">MDYSSADMSFFNKFKQISVNEQSLALPNNKKGESDIYVHPVRQDWDKVYPSVKNLTLLDVFENTVKKFSNKPFLGNITSSKNPADKPTVSYLTYSEVHEKVNRIRRGLYHLLQSCPNFQSGQQDLNYENEGRRLNSVGILGRNRKEWVITDFACMGMSVASIGLFDTMNQEQLEYVINETETQIIVCDGCQIYKLLRTQSDLSNLKYIVSMDELKGSDDPKHDWAYTVLNEWAKSKGIQILDFKELEELGLSNPRTFQRPRPDDIYMLCYTSGTTGMPKEIEFSTLSYMPLSHVYEKSSLFSGLWLGTKISFWRNDPRLLVEDLSIAKPAFLSAVPRVLNRIYSAIMTKVEQGNPLTAAIFKHALNTKIINYRQGLGVNHAFWDTIIFSKLKKLLGGNLVGILSGSASIKPNVLEGLSCMLSVFTVEGYGATETAAGATMTLIQDYTTGHVGPPIVCCDIKFKDVPEMNYINTPNQPQGEICIRGPHVFKHYYKNTQKYKECFDEDGFYLSGDIGILTSDKSIKIVDRKSNIIKLSQGEFVSLESLEGTYLECDLLLMGWVYGDDLKSSLVSILVVNPDTFLPWARSISSSQMSIEELCNNDLVKTQVLSKLNEIASKHGLKKYELIKAIHLEPQPFSPENGLITPTLKVKRKNLKQHYQLKLDELYKIIGQ</sequence>
<dbReference type="InterPro" id="IPR020845">
    <property type="entry name" value="AMP-binding_CS"/>
</dbReference>
<keyword evidence="5" id="KW-1185">Reference proteome</keyword>
<dbReference type="GO" id="GO:0016020">
    <property type="term" value="C:membrane"/>
    <property type="evidence" value="ECO:0007669"/>
    <property type="project" value="TreeGrafter"/>
</dbReference>
<dbReference type="SUPFAM" id="SSF56801">
    <property type="entry name" value="Acetyl-CoA synthetase-like"/>
    <property type="match status" value="1"/>
</dbReference>
<dbReference type="AlphaFoldDB" id="A0A137NXT4"/>
<evidence type="ECO:0000259" key="3">
    <source>
        <dbReference type="Pfam" id="PF00501"/>
    </source>
</evidence>
<organism evidence="4 5">
    <name type="scientific">Conidiobolus coronatus (strain ATCC 28846 / CBS 209.66 / NRRL 28638)</name>
    <name type="common">Delacroixia coronata</name>
    <dbReference type="NCBI Taxonomy" id="796925"/>
    <lineage>
        <taxon>Eukaryota</taxon>
        <taxon>Fungi</taxon>
        <taxon>Fungi incertae sedis</taxon>
        <taxon>Zoopagomycota</taxon>
        <taxon>Entomophthoromycotina</taxon>
        <taxon>Entomophthoromycetes</taxon>
        <taxon>Entomophthorales</taxon>
        <taxon>Ancylistaceae</taxon>
        <taxon>Conidiobolus</taxon>
    </lineage>
</organism>
<dbReference type="EMBL" id="KQ964632">
    <property type="protein sequence ID" value="KXN67502.1"/>
    <property type="molecule type" value="Genomic_DNA"/>
</dbReference>
<keyword evidence="1" id="KW-0547">Nucleotide-binding</keyword>